<evidence type="ECO:0000256" key="8">
    <source>
        <dbReference type="ARBA" id="ARBA00022777"/>
    </source>
</evidence>
<keyword evidence="9 15" id="KW-0067">ATP-binding</keyword>
<dbReference type="Pfam" id="PF13947">
    <property type="entry name" value="GUB_WAK_bind"/>
    <property type="match status" value="1"/>
</dbReference>
<keyword evidence="3" id="KW-0723">Serine/threonine-protein kinase</keyword>
<dbReference type="Pfam" id="PF14380">
    <property type="entry name" value="WAK_assoc"/>
    <property type="match status" value="1"/>
</dbReference>
<comment type="catalytic activity">
    <reaction evidence="14">
        <text>L-seryl-[protein] + ATP = O-phospho-L-seryl-[protein] + ADP + H(+)</text>
        <dbReference type="Rhea" id="RHEA:17989"/>
        <dbReference type="Rhea" id="RHEA-COMP:9863"/>
        <dbReference type="Rhea" id="RHEA-COMP:11604"/>
        <dbReference type="ChEBI" id="CHEBI:15378"/>
        <dbReference type="ChEBI" id="CHEBI:29999"/>
        <dbReference type="ChEBI" id="CHEBI:30616"/>
        <dbReference type="ChEBI" id="CHEBI:83421"/>
        <dbReference type="ChEBI" id="CHEBI:456216"/>
        <dbReference type="EC" id="2.7.11.1"/>
    </reaction>
</comment>
<dbReference type="GO" id="GO:0016020">
    <property type="term" value="C:membrane"/>
    <property type="evidence" value="ECO:0007669"/>
    <property type="project" value="UniProtKB-SubCell"/>
</dbReference>
<dbReference type="InterPro" id="IPR045874">
    <property type="entry name" value="LRK10/LRL21-25-like"/>
</dbReference>
<comment type="catalytic activity">
    <reaction evidence="13">
        <text>L-threonyl-[protein] + ATP = O-phospho-L-threonyl-[protein] + ADP + H(+)</text>
        <dbReference type="Rhea" id="RHEA:46608"/>
        <dbReference type="Rhea" id="RHEA-COMP:11060"/>
        <dbReference type="Rhea" id="RHEA-COMP:11605"/>
        <dbReference type="ChEBI" id="CHEBI:15378"/>
        <dbReference type="ChEBI" id="CHEBI:30013"/>
        <dbReference type="ChEBI" id="CHEBI:30616"/>
        <dbReference type="ChEBI" id="CHEBI:61977"/>
        <dbReference type="ChEBI" id="CHEBI:456216"/>
        <dbReference type="EC" id="2.7.11.1"/>
    </reaction>
</comment>
<name>A0AB32WAG0_THECC</name>
<keyword evidence="4" id="KW-0808">Transferase</keyword>
<dbReference type="SMART" id="SM00220">
    <property type="entry name" value="S_TKc"/>
    <property type="match status" value="1"/>
</dbReference>
<evidence type="ECO:0000256" key="10">
    <source>
        <dbReference type="ARBA" id="ARBA00022989"/>
    </source>
</evidence>
<dbReference type="GO" id="GO:0030247">
    <property type="term" value="F:polysaccharide binding"/>
    <property type="evidence" value="ECO:0007669"/>
    <property type="project" value="InterPro"/>
</dbReference>
<dbReference type="InterPro" id="IPR017441">
    <property type="entry name" value="Protein_kinase_ATP_BS"/>
</dbReference>
<dbReference type="PROSITE" id="PS00108">
    <property type="entry name" value="PROTEIN_KINASE_ST"/>
    <property type="match status" value="1"/>
</dbReference>
<dbReference type="InterPro" id="IPR025287">
    <property type="entry name" value="WAK_GUB"/>
</dbReference>
<evidence type="ECO:0000259" key="19">
    <source>
        <dbReference type="PROSITE" id="PS50011"/>
    </source>
</evidence>
<dbReference type="GeneID" id="18602017"/>
<evidence type="ECO:0000256" key="7">
    <source>
        <dbReference type="ARBA" id="ARBA00022741"/>
    </source>
</evidence>
<evidence type="ECO:0000256" key="18">
    <source>
        <dbReference type="SAM" id="SignalP"/>
    </source>
</evidence>
<gene>
    <name evidence="21" type="primary">LOC18602017</name>
</gene>
<dbReference type="GO" id="GO:0004674">
    <property type="term" value="F:protein serine/threonine kinase activity"/>
    <property type="evidence" value="ECO:0007669"/>
    <property type="project" value="UniProtKB-KW"/>
</dbReference>
<dbReference type="Gene3D" id="1.10.510.10">
    <property type="entry name" value="Transferase(Phosphotransferase) domain 1"/>
    <property type="match status" value="1"/>
</dbReference>
<evidence type="ECO:0000256" key="14">
    <source>
        <dbReference type="ARBA" id="ARBA00048679"/>
    </source>
</evidence>
<evidence type="ECO:0000256" key="12">
    <source>
        <dbReference type="ARBA" id="ARBA00023180"/>
    </source>
</evidence>
<feature type="binding site" evidence="15">
    <location>
        <position position="374"/>
    </location>
    <ligand>
        <name>ATP</name>
        <dbReference type="ChEBI" id="CHEBI:30616"/>
    </ligand>
</feature>
<dbReference type="InterPro" id="IPR032872">
    <property type="entry name" value="WAK_assoc_C"/>
</dbReference>
<proteinExistence type="predicted"/>
<feature type="region of interest" description="Disordered" evidence="16">
    <location>
        <begin position="249"/>
        <end position="271"/>
    </location>
</feature>
<evidence type="ECO:0000256" key="16">
    <source>
        <dbReference type="SAM" id="MobiDB-lite"/>
    </source>
</evidence>
<dbReference type="Gramene" id="Tc04v2_t010600.1">
    <property type="protein sequence ID" value="Tc04v2_p010600.1"/>
    <property type="gene ID" value="Tc04v2_g010600"/>
</dbReference>
<dbReference type="AlphaFoldDB" id="A0AB32WAG0"/>
<dbReference type="FunFam" id="3.30.200.20:FF:000178">
    <property type="entry name" value="serine/threonine-protein kinase PBS1-like"/>
    <property type="match status" value="1"/>
</dbReference>
<keyword evidence="5 17" id="KW-0812">Transmembrane</keyword>
<dbReference type="CDD" id="cd14066">
    <property type="entry name" value="STKc_IRAK"/>
    <property type="match status" value="1"/>
</dbReference>
<dbReference type="Proteomes" id="UP000694886">
    <property type="component" value="Chromosome 4"/>
</dbReference>
<keyword evidence="7 15" id="KW-0547">Nucleotide-binding</keyword>
<feature type="signal peptide" evidence="18">
    <location>
        <begin position="1"/>
        <end position="29"/>
    </location>
</feature>
<evidence type="ECO:0000256" key="17">
    <source>
        <dbReference type="SAM" id="Phobius"/>
    </source>
</evidence>
<protein>
    <recommendedName>
        <fullName evidence="2">non-specific serine/threonine protein kinase</fullName>
        <ecNumber evidence="2">2.7.11.1</ecNumber>
    </recommendedName>
</protein>
<organism evidence="20 21">
    <name type="scientific">Theobroma cacao</name>
    <name type="common">Cacao</name>
    <name type="synonym">Cocoa</name>
    <dbReference type="NCBI Taxonomy" id="3641"/>
    <lineage>
        <taxon>Eukaryota</taxon>
        <taxon>Viridiplantae</taxon>
        <taxon>Streptophyta</taxon>
        <taxon>Embryophyta</taxon>
        <taxon>Tracheophyta</taxon>
        <taxon>Spermatophyta</taxon>
        <taxon>Magnoliopsida</taxon>
        <taxon>eudicotyledons</taxon>
        <taxon>Gunneridae</taxon>
        <taxon>Pentapetalae</taxon>
        <taxon>rosids</taxon>
        <taxon>malvids</taxon>
        <taxon>Malvales</taxon>
        <taxon>Malvaceae</taxon>
        <taxon>Byttnerioideae</taxon>
        <taxon>Theobroma</taxon>
    </lineage>
</organism>
<dbReference type="EC" id="2.7.11.1" evidence="2"/>
<dbReference type="Pfam" id="PF00069">
    <property type="entry name" value="Pkinase"/>
    <property type="match status" value="1"/>
</dbReference>
<evidence type="ECO:0000256" key="5">
    <source>
        <dbReference type="ARBA" id="ARBA00022692"/>
    </source>
</evidence>
<accession>A0AB32WAG0</accession>
<dbReference type="InterPro" id="IPR000719">
    <property type="entry name" value="Prot_kinase_dom"/>
</dbReference>
<reference evidence="20" key="1">
    <citation type="journal article" date="1997" name="Nucleic Acids Res.">
        <title>tRNAscan-SE: a program for improved detection of transfer RNA genes in genomic sequence.</title>
        <authorList>
            <person name="Lowe T.M."/>
            <person name="Eddy S.R."/>
        </authorList>
    </citation>
    <scope>NUCLEOTIDE SEQUENCE [LARGE SCALE GENOMIC DNA]</scope>
    <source>
        <strain evidence="20">r\B97-61/B2</strain>
    </source>
</reference>
<evidence type="ECO:0000313" key="20">
    <source>
        <dbReference type="Proteomes" id="UP000694886"/>
    </source>
</evidence>
<keyword evidence="10 17" id="KW-1133">Transmembrane helix</keyword>
<evidence type="ECO:0000256" key="15">
    <source>
        <dbReference type="PROSITE-ProRule" id="PRU10141"/>
    </source>
</evidence>
<keyword evidence="11 17" id="KW-0472">Membrane</keyword>
<evidence type="ECO:0000256" key="2">
    <source>
        <dbReference type="ARBA" id="ARBA00012513"/>
    </source>
</evidence>
<reference evidence="21" key="2">
    <citation type="submission" date="2025-08" db="UniProtKB">
        <authorList>
            <consortium name="RefSeq"/>
        </authorList>
    </citation>
    <scope>IDENTIFICATION</scope>
</reference>
<evidence type="ECO:0000313" key="21">
    <source>
        <dbReference type="RefSeq" id="XP_017974876.1"/>
    </source>
</evidence>
<evidence type="ECO:0000256" key="3">
    <source>
        <dbReference type="ARBA" id="ARBA00022527"/>
    </source>
</evidence>
<feature type="transmembrane region" description="Helical" evidence="17">
    <location>
        <begin position="278"/>
        <end position="301"/>
    </location>
</feature>
<evidence type="ECO:0000256" key="4">
    <source>
        <dbReference type="ARBA" id="ARBA00022679"/>
    </source>
</evidence>
<keyword evidence="6 18" id="KW-0732">Signal</keyword>
<dbReference type="SUPFAM" id="SSF56112">
    <property type="entry name" value="Protein kinase-like (PK-like)"/>
    <property type="match status" value="1"/>
</dbReference>
<evidence type="ECO:0000256" key="11">
    <source>
        <dbReference type="ARBA" id="ARBA00023136"/>
    </source>
</evidence>
<dbReference type="Gene3D" id="3.30.200.20">
    <property type="entry name" value="Phosphorylase Kinase, domain 1"/>
    <property type="match status" value="1"/>
</dbReference>
<dbReference type="InterPro" id="IPR011009">
    <property type="entry name" value="Kinase-like_dom_sf"/>
</dbReference>
<dbReference type="RefSeq" id="XP_017974876.1">
    <property type="nucleotide sequence ID" value="XM_018119387.1"/>
</dbReference>
<dbReference type="PROSITE" id="PS50011">
    <property type="entry name" value="PROTEIN_KINASE_DOM"/>
    <property type="match status" value="1"/>
</dbReference>
<evidence type="ECO:0000256" key="1">
    <source>
        <dbReference type="ARBA" id="ARBA00004479"/>
    </source>
</evidence>
<dbReference type="FunFam" id="1.10.510.10:FF:000590">
    <property type="entry name" value="PR5-like receptor kinase"/>
    <property type="match status" value="1"/>
</dbReference>
<dbReference type="KEGG" id="tcc:18602017"/>
<comment type="subcellular location">
    <subcellularLocation>
        <location evidence="1">Membrane</location>
        <topology evidence="1">Single-pass type I membrane protein</topology>
    </subcellularLocation>
</comment>
<dbReference type="InterPro" id="IPR008271">
    <property type="entry name" value="Ser/Thr_kinase_AS"/>
</dbReference>
<feature type="chain" id="PRO_5044300948" description="non-specific serine/threonine protein kinase" evidence="18">
    <location>
        <begin position="30"/>
        <end position="654"/>
    </location>
</feature>
<sequence>MNSRRFSSSPLPLHLISVLVIAGIPLSLSTPELYRNCSDAEFKCGHISAGYPFSGGERPAECGHPDLKLQCEKYTTVIEILGVRYQVLDIHWERRTLRIAREDFKNDLCSPQIENSILDSMLFKFVNATAYANVTLLYDCPHAQGLLSNDPFICNGAKYKNVSVVPGDTDRGPCSASVMVPIPQTSLTKIGNSTLLLAALKTEFEVEWKVDTQACQKCERSRGACGFMKWDVLNVCYCPNPNKDWQDPTECHPPISPSVSPPSGATQAQDEKKPDVSLITGFGIAGAVIAGILLGMGFLCLKQRKENSVHLRLPMNHNGSIEAFIKKYGCLAPKRYSYIDIKKMTNKFKDKLGQGGYGSVYKGKLPDGRLVAVKVLSESKGNGEEFMNEVASISRTSHVNIVTLLGFCYEISKRALVYEFMPHGSLDKFIYNQGSMNQPRQLEWKTLYDIALGIARGLEYLHQGCNTRILHFDIKPHNILLDESFGPKISDFGLSKLCERKDSIISMTGARGTAGYIAPEVFCRNFGGVSHKSDVYSYGMMVLEMVGGRKNIDVEVSQTSEIYFPSWVYKHLDQPIDLSLDGVTGEEEEEITRKLIVVSLWCIQTSPSDWPSMTKVLEMLTGSLQSLAIPPRPFVTSPVRLPKASSTTSSLTLA</sequence>
<dbReference type="GO" id="GO:0005524">
    <property type="term" value="F:ATP binding"/>
    <property type="evidence" value="ECO:0007669"/>
    <property type="project" value="UniProtKB-UniRule"/>
</dbReference>
<evidence type="ECO:0000256" key="13">
    <source>
        <dbReference type="ARBA" id="ARBA00047899"/>
    </source>
</evidence>
<dbReference type="PROSITE" id="PS00107">
    <property type="entry name" value="PROTEIN_KINASE_ATP"/>
    <property type="match status" value="1"/>
</dbReference>
<feature type="domain" description="Protein kinase" evidence="19">
    <location>
        <begin position="346"/>
        <end position="635"/>
    </location>
</feature>
<keyword evidence="12" id="KW-0325">Glycoprotein</keyword>
<dbReference type="PANTHER" id="PTHR27009">
    <property type="entry name" value="RUST RESISTANCE KINASE LR10-RELATED"/>
    <property type="match status" value="1"/>
</dbReference>
<evidence type="ECO:0000256" key="6">
    <source>
        <dbReference type="ARBA" id="ARBA00022729"/>
    </source>
</evidence>
<keyword evidence="8" id="KW-0418">Kinase</keyword>
<evidence type="ECO:0000256" key="9">
    <source>
        <dbReference type="ARBA" id="ARBA00022840"/>
    </source>
</evidence>